<dbReference type="Gene3D" id="3.30.160.100">
    <property type="entry name" value="Ribosome hibernation promotion factor-like"/>
    <property type="match status" value="1"/>
</dbReference>
<dbReference type="SUPFAM" id="SSF69754">
    <property type="entry name" value="Ribosome binding protein Y (YfiA homologue)"/>
    <property type="match status" value="1"/>
</dbReference>
<dbReference type="HOGENOM" id="CLU_127074_0_0_6"/>
<dbReference type="CDD" id="cd00552">
    <property type="entry name" value="RaiA"/>
    <property type="match status" value="1"/>
</dbReference>
<sequence>MSNPGTSLVEIAFRNMDHSPAVEDRVRAQIDKLGQFHDHIIACRVAVEARHRHQHKGHLYHVRIDLTVPNAELVVSREPDAHQAHQDVYVAVRDAFAAMRRQLQEFARKQRGNVKFHESPPHGHIREIAPAADYGLIETSDGREIRFSSASVVDADFAKLEVGDRVWFAETASDDGPAASTVHVEGKRHVVG</sequence>
<gene>
    <name evidence="1" type="ORF">THITH_15510</name>
</gene>
<dbReference type="InterPro" id="IPR036567">
    <property type="entry name" value="RHF-like"/>
</dbReference>
<proteinExistence type="predicted"/>
<accession>W0DLW7</accession>
<evidence type="ECO:0000313" key="1">
    <source>
        <dbReference type="EMBL" id="AHE99451.1"/>
    </source>
</evidence>
<dbReference type="Gene3D" id="2.40.50.140">
    <property type="entry name" value="Nucleic acid-binding proteins"/>
    <property type="match status" value="1"/>
</dbReference>
<dbReference type="KEGG" id="tti:THITH_15510"/>
<dbReference type="InterPro" id="IPR012340">
    <property type="entry name" value="NA-bd_OB-fold"/>
</dbReference>
<dbReference type="Proteomes" id="UP000005289">
    <property type="component" value="Chromosome"/>
</dbReference>
<dbReference type="GO" id="GO:0005840">
    <property type="term" value="C:ribosome"/>
    <property type="evidence" value="ECO:0007669"/>
    <property type="project" value="UniProtKB-KW"/>
</dbReference>
<organism evidence="1 2">
    <name type="scientific">Thioalkalivibrio paradoxus ARh 1</name>
    <dbReference type="NCBI Taxonomy" id="713585"/>
    <lineage>
        <taxon>Bacteria</taxon>
        <taxon>Pseudomonadati</taxon>
        <taxon>Pseudomonadota</taxon>
        <taxon>Gammaproteobacteria</taxon>
        <taxon>Chromatiales</taxon>
        <taxon>Ectothiorhodospiraceae</taxon>
        <taxon>Thioalkalivibrio</taxon>
    </lineage>
</organism>
<dbReference type="STRING" id="713585.THITH_15510"/>
<protein>
    <submittedName>
        <fullName evidence="1">30S ribosomal protein S30</fullName>
    </submittedName>
</protein>
<evidence type="ECO:0000313" key="2">
    <source>
        <dbReference type="Proteomes" id="UP000005289"/>
    </source>
</evidence>
<dbReference type="Pfam" id="PF02482">
    <property type="entry name" value="Ribosomal_S30AE"/>
    <property type="match status" value="1"/>
</dbReference>
<dbReference type="InterPro" id="IPR003489">
    <property type="entry name" value="RHF/RaiA"/>
</dbReference>
<keyword evidence="2" id="KW-1185">Reference proteome</keyword>
<dbReference type="AlphaFoldDB" id="W0DLW7"/>
<reference evidence="1 2" key="1">
    <citation type="submission" date="2013-12" db="EMBL/GenBank/DDBJ databases">
        <authorList>
            <consortium name="DOE Joint Genome Institute"/>
            <person name="Muyzer G."/>
            <person name="Huntemann M."/>
            <person name="Han J."/>
            <person name="Chen A."/>
            <person name="Kyrpides N."/>
            <person name="Mavromatis K."/>
            <person name="Markowitz V."/>
            <person name="Palaniappan K."/>
            <person name="Ivanova N."/>
            <person name="Schaumberg A."/>
            <person name="Pati A."/>
            <person name="Liolios K."/>
            <person name="Nordberg H.P."/>
            <person name="Cantor M.N."/>
            <person name="Hua S.X."/>
            <person name="Woyke T."/>
        </authorList>
    </citation>
    <scope>NUCLEOTIDE SEQUENCE [LARGE SCALE GENOMIC DNA]</scope>
    <source>
        <strain evidence="1 2">ARh 1</strain>
    </source>
</reference>
<dbReference type="OrthoDB" id="9782252at2"/>
<dbReference type="EMBL" id="CP007029">
    <property type="protein sequence ID" value="AHE99451.1"/>
    <property type="molecule type" value="Genomic_DNA"/>
</dbReference>
<name>W0DLW7_9GAMM</name>
<keyword evidence="1" id="KW-0687">Ribonucleoprotein</keyword>
<dbReference type="RefSeq" id="WP_006746986.1">
    <property type="nucleotide sequence ID" value="NZ_CP007029.1"/>
</dbReference>
<dbReference type="SUPFAM" id="SSF50249">
    <property type="entry name" value="Nucleic acid-binding proteins"/>
    <property type="match status" value="1"/>
</dbReference>
<keyword evidence="1" id="KW-0689">Ribosomal protein</keyword>